<gene>
    <name evidence="1" type="ORF">Xsto_01395</name>
</gene>
<accession>A0A2D0KRX0</accession>
<dbReference type="EMBL" id="NJAJ01000010">
    <property type="protein sequence ID" value="PHM66170.1"/>
    <property type="molecule type" value="Genomic_DNA"/>
</dbReference>
<dbReference type="AlphaFoldDB" id="A0A2D0KRX0"/>
<dbReference type="Proteomes" id="UP000222366">
    <property type="component" value="Unassembled WGS sequence"/>
</dbReference>
<proteinExistence type="predicted"/>
<dbReference type="RefSeq" id="WP_099124519.1">
    <property type="nucleotide sequence ID" value="NZ_CAWNRH010000002.1"/>
</dbReference>
<name>A0A2D0KRX0_9GAMM</name>
<keyword evidence="2" id="KW-1185">Reference proteome</keyword>
<reference evidence="1 2" key="1">
    <citation type="journal article" date="2017" name="Nat. Microbiol.">
        <title>Natural product diversity associated with the nematode symbionts Photorhabdus and Xenorhabdus.</title>
        <authorList>
            <person name="Tobias N.J."/>
            <person name="Wolff H."/>
            <person name="Djahanschiri B."/>
            <person name="Grundmann F."/>
            <person name="Kronenwerth M."/>
            <person name="Shi Y.M."/>
            <person name="Simonyi S."/>
            <person name="Grun P."/>
            <person name="Shapiro-Ilan D."/>
            <person name="Pidot S.J."/>
            <person name="Stinear T.P."/>
            <person name="Ebersberger I."/>
            <person name="Bode H.B."/>
        </authorList>
    </citation>
    <scope>NUCLEOTIDE SEQUENCE [LARGE SCALE GENOMIC DNA]</scope>
    <source>
        <strain evidence="1 2">DSM 17904</strain>
    </source>
</reference>
<evidence type="ECO:0000313" key="1">
    <source>
        <dbReference type="EMBL" id="PHM66170.1"/>
    </source>
</evidence>
<organism evidence="1 2">
    <name type="scientific">Xenorhabdus stockiae</name>
    <dbReference type="NCBI Taxonomy" id="351614"/>
    <lineage>
        <taxon>Bacteria</taxon>
        <taxon>Pseudomonadati</taxon>
        <taxon>Pseudomonadota</taxon>
        <taxon>Gammaproteobacteria</taxon>
        <taxon>Enterobacterales</taxon>
        <taxon>Morganellaceae</taxon>
        <taxon>Xenorhabdus</taxon>
    </lineage>
</organism>
<comment type="caution">
    <text evidence="1">The sequence shown here is derived from an EMBL/GenBank/DDBJ whole genome shotgun (WGS) entry which is preliminary data.</text>
</comment>
<evidence type="ECO:0000313" key="2">
    <source>
        <dbReference type="Proteomes" id="UP000222366"/>
    </source>
</evidence>
<protein>
    <submittedName>
        <fullName evidence="1">Uncharacterized protein</fullName>
    </submittedName>
</protein>
<sequence>MTIPQRLKPYHPNKEEFTKMDALLLQIEDAIFDHNDENDPDTKHLIAQWNKIANREFEFHEFRDLHSYTDNVSFIYSAFYQIKYIEDLSFDEAIRLVNAISESSESESDGYYLVNLLEKNFPDSNISDLIFWPDDWFQDEEFEDELTSAEILGYAMARSGRYLPDSPEIELKHPIPQH</sequence>